<evidence type="ECO:0000256" key="1">
    <source>
        <dbReference type="ARBA" id="ARBA00008136"/>
    </source>
</evidence>
<dbReference type="AlphaFoldDB" id="A0A1Q5Q4I3"/>
<name>A0A1Q5Q4I3_9ACTO</name>
<dbReference type="RefSeq" id="WP_073715929.1">
    <property type="nucleotide sequence ID" value="NZ_MQVR01000011.1"/>
</dbReference>
<dbReference type="Gene3D" id="3.90.1680.10">
    <property type="entry name" value="SOS response associated peptidase-like"/>
    <property type="match status" value="1"/>
</dbReference>
<keyword evidence="5" id="KW-0190">Covalent protein-DNA linkage</keyword>
<evidence type="ECO:0000256" key="7">
    <source>
        <dbReference type="ARBA" id="ARBA00023239"/>
    </source>
</evidence>
<evidence type="ECO:0000256" key="6">
    <source>
        <dbReference type="ARBA" id="ARBA00023125"/>
    </source>
</evidence>
<keyword evidence="3" id="KW-0227">DNA damage</keyword>
<organism evidence="9 10">
    <name type="scientific">Bowdeniella nasicola</name>
    <dbReference type="NCBI Taxonomy" id="208480"/>
    <lineage>
        <taxon>Bacteria</taxon>
        <taxon>Bacillati</taxon>
        <taxon>Actinomycetota</taxon>
        <taxon>Actinomycetes</taxon>
        <taxon>Actinomycetales</taxon>
        <taxon>Actinomycetaceae</taxon>
        <taxon>Bowdeniella</taxon>
    </lineage>
</organism>
<dbReference type="GO" id="GO:0106300">
    <property type="term" value="P:protein-DNA covalent cross-linking repair"/>
    <property type="evidence" value="ECO:0007669"/>
    <property type="project" value="InterPro"/>
</dbReference>
<evidence type="ECO:0000256" key="2">
    <source>
        <dbReference type="ARBA" id="ARBA00022670"/>
    </source>
</evidence>
<proteinExistence type="inferred from homology"/>
<dbReference type="SUPFAM" id="SSF143081">
    <property type="entry name" value="BB1717-like"/>
    <property type="match status" value="1"/>
</dbReference>
<dbReference type="GO" id="GO:0006508">
    <property type="term" value="P:proteolysis"/>
    <property type="evidence" value="ECO:0007669"/>
    <property type="project" value="UniProtKB-KW"/>
</dbReference>
<dbReference type="GO" id="GO:0016829">
    <property type="term" value="F:lyase activity"/>
    <property type="evidence" value="ECO:0007669"/>
    <property type="project" value="UniProtKB-KW"/>
</dbReference>
<dbReference type="OrthoDB" id="9782620at2"/>
<protein>
    <recommendedName>
        <fullName evidence="8">Abasic site processing protein</fullName>
        <ecNumber evidence="8">3.4.-.-</ecNumber>
    </recommendedName>
</protein>
<dbReference type="Pfam" id="PF02586">
    <property type="entry name" value="SRAP"/>
    <property type="match status" value="1"/>
</dbReference>
<keyword evidence="6" id="KW-0238">DNA-binding</keyword>
<evidence type="ECO:0000256" key="3">
    <source>
        <dbReference type="ARBA" id="ARBA00022763"/>
    </source>
</evidence>
<dbReference type="EMBL" id="MQVR01000011">
    <property type="protein sequence ID" value="OKL54602.1"/>
    <property type="molecule type" value="Genomic_DNA"/>
</dbReference>
<dbReference type="GO" id="GO:0008233">
    <property type="term" value="F:peptidase activity"/>
    <property type="evidence" value="ECO:0007669"/>
    <property type="project" value="UniProtKB-KW"/>
</dbReference>
<evidence type="ECO:0000256" key="8">
    <source>
        <dbReference type="RuleBase" id="RU364100"/>
    </source>
</evidence>
<dbReference type="Proteomes" id="UP000185628">
    <property type="component" value="Unassembled WGS sequence"/>
</dbReference>
<keyword evidence="4 8" id="KW-0378">Hydrolase</keyword>
<sequence>MCGRYAQFRDADDLANVFRVQLVTPDAASLLPSWNVAPTQPVRIVRDTLEVSPEPLRTLELAKWGLVPTWAKDPAIGSRMINARSETVAEKPSFRGPIRYSRCLVPAEGYYEWQKPAPGKRLKTPHYIYREDGAPLAFAGMYSLWRDELLTCTILTQEARPTLRELHEREPVVLSDDVIDAWLDPSLKESDEALAMLAHDPPALTHHIVSTEVNAVRNNAPHLIEPAILL</sequence>
<evidence type="ECO:0000256" key="4">
    <source>
        <dbReference type="ARBA" id="ARBA00022801"/>
    </source>
</evidence>
<keyword evidence="2 8" id="KW-0645">Protease</keyword>
<comment type="similarity">
    <text evidence="1 8">Belongs to the SOS response-associated peptidase family.</text>
</comment>
<evidence type="ECO:0000313" key="10">
    <source>
        <dbReference type="Proteomes" id="UP000185628"/>
    </source>
</evidence>
<reference evidence="10" key="1">
    <citation type="submission" date="2016-12" db="EMBL/GenBank/DDBJ databases">
        <authorList>
            <person name="Meng X."/>
        </authorList>
    </citation>
    <scope>NUCLEOTIDE SEQUENCE [LARGE SCALE GENOMIC DNA]</scope>
    <source>
        <strain evidence="10">DSM 19116</strain>
    </source>
</reference>
<evidence type="ECO:0000313" key="9">
    <source>
        <dbReference type="EMBL" id="OKL54602.1"/>
    </source>
</evidence>
<dbReference type="STRING" id="208480.SAMN02910418_02250"/>
<accession>A0A1Q5Q4I3</accession>
<gene>
    <name evidence="9" type="ORF">BSZ39_03110</name>
</gene>
<dbReference type="InterPro" id="IPR003738">
    <property type="entry name" value="SRAP"/>
</dbReference>
<comment type="caution">
    <text evidence="9">The sequence shown here is derived from an EMBL/GenBank/DDBJ whole genome shotgun (WGS) entry which is preliminary data.</text>
</comment>
<dbReference type="InterPro" id="IPR036590">
    <property type="entry name" value="SRAP-like"/>
</dbReference>
<keyword evidence="7" id="KW-0456">Lyase</keyword>
<dbReference type="PANTHER" id="PTHR13604:SF0">
    <property type="entry name" value="ABASIC SITE PROCESSING PROTEIN HMCES"/>
    <property type="match status" value="1"/>
</dbReference>
<dbReference type="PANTHER" id="PTHR13604">
    <property type="entry name" value="DC12-RELATED"/>
    <property type="match status" value="1"/>
</dbReference>
<keyword evidence="10" id="KW-1185">Reference proteome</keyword>
<dbReference type="EC" id="3.4.-.-" evidence="8"/>
<dbReference type="GO" id="GO:0003697">
    <property type="term" value="F:single-stranded DNA binding"/>
    <property type="evidence" value="ECO:0007669"/>
    <property type="project" value="InterPro"/>
</dbReference>
<evidence type="ECO:0000256" key="5">
    <source>
        <dbReference type="ARBA" id="ARBA00023124"/>
    </source>
</evidence>